<reference evidence="2 3" key="1">
    <citation type="submission" date="2018-05" db="EMBL/GenBank/DDBJ databases">
        <title>Genome sequencing and assembly of the regulated plant pathogen Lachnellula willkommii and related sister species for the development of diagnostic species identification markers.</title>
        <authorList>
            <person name="Giroux E."/>
            <person name="Bilodeau G."/>
        </authorList>
    </citation>
    <scope>NUCLEOTIDE SEQUENCE [LARGE SCALE GENOMIC DNA]</scope>
    <source>
        <strain evidence="2 3">CBS 268.59</strain>
    </source>
</reference>
<evidence type="ECO:0000313" key="3">
    <source>
        <dbReference type="Proteomes" id="UP000469558"/>
    </source>
</evidence>
<dbReference type="InterPro" id="IPR007138">
    <property type="entry name" value="ABM_dom"/>
</dbReference>
<gene>
    <name evidence="2" type="ORF">LSUE1_G005492</name>
</gene>
<proteinExistence type="predicted"/>
<dbReference type="AlphaFoldDB" id="A0A8T9C6Z7"/>
<feature type="domain" description="ABM" evidence="1">
    <location>
        <begin position="5"/>
        <end position="100"/>
    </location>
</feature>
<dbReference type="OrthoDB" id="10011777at2759"/>
<dbReference type="PANTHER" id="PTHR40624:SF1">
    <property type="entry name" value="BIOSYNTHESIS MONOOXYGENASE, PUTATIVE (AFU_ORTHOLOGUE AFUA_1G12025)-RELATED"/>
    <property type="match status" value="1"/>
</dbReference>
<sequence>MSTQIDLVAIITPNKGKTDRIVELLQGVAEYVKKSEPGTIKYEIARSFNKAAGVEEVIMLESYKDKASLGIHGNSTEFKAFNKKLQDEGLVTAPMQLKITKPAGGFARL</sequence>
<evidence type="ECO:0000259" key="1">
    <source>
        <dbReference type="PROSITE" id="PS51725"/>
    </source>
</evidence>
<dbReference type="Gene3D" id="3.30.70.100">
    <property type="match status" value="1"/>
</dbReference>
<evidence type="ECO:0000313" key="2">
    <source>
        <dbReference type="EMBL" id="TVY76007.1"/>
    </source>
</evidence>
<dbReference type="Pfam" id="PF03992">
    <property type="entry name" value="ABM"/>
    <property type="match status" value="1"/>
</dbReference>
<name>A0A8T9C6Z7_9HELO</name>
<dbReference type="PROSITE" id="PS51725">
    <property type="entry name" value="ABM"/>
    <property type="match status" value="1"/>
</dbReference>
<dbReference type="EMBL" id="QGMK01000891">
    <property type="protein sequence ID" value="TVY76007.1"/>
    <property type="molecule type" value="Genomic_DNA"/>
</dbReference>
<dbReference type="SUPFAM" id="SSF54909">
    <property type="entry name" value="Dimeric alpha+beta barrel"/>
    <property type="match status" value="1"/>
</dbReference>
<protein>
    <recommendedName>
        <fullName evidence="1">ABM domain-containing protein</fullName>
    </recommendedName>
</protein>
<comment type="caution">
    <text evidence="2">The sequence shown here is derived from an EMBL/GenBank/DDBJ whole genome shotgun (WGS) entry which is preliminary data.</text>
</comment>
<dbReference type="Proteomes" id="UP000469558">
    <property type="component" value="Unassembled WGS sequence"/>
</dbReference>
<dbReference type="PANTHER" id="PTHR40624">
    <property type="entry name" value="BIOSYNTHESIS MONOOXYGENASE, PUTATIVE (AFU_ORTHOLOGUE AFUA_1G12025)-RELATED"/>
    <property type="match status" value="1"/>
</dbReference>
<organism evidence="2 3">
    <name type="scientific">Lachnellula suecica</name>
    <dbReference type="NCBI Taxonomy" id="602035"/>
    <lineage>
        <taxon>Eukaryota</taxon>
        <taxon>Fungi</taxon>
        <taxon>Dikarya</taxon>
        <taxon>Ascomycota</taxon>
        <taxon>Pezizomycotina</taxon>
        <taxon>Leotiomycetes</taxon>
        <taxon>Helotiales</taxon>
        <taxon>Lachnaceae</taxon>
        <taxon>Lachnellula</taxon>
    </lineage>
</organism>
<keyword evidence="3" id="KW-1185">Reference proteome</keyword>
<accession>A0A8T9C6Z7</accession>
<dbReference type="InterPro" id="IPR011008">
    <property type="entry name" value="Dimeric_a/b-barrel"/>
</dbReference>